<proteinExistence type="predicted"/>
<dbReference type="EMBL" id="UZAL01026940">
    <property type="protein sequence ID" value="VDP27819.1"/>
    <property type="molecule type" value="Genomic_DNA"/>
</dbReference>
<dbReference type="Proteomes" id="UP000269396">
    <property type="component" value="Unassembled WGS sequence"/>
</dbReference>
<organism evidence="1 2">
    <name type="scientific">Schistosoma mattheei</name>
    <dbReference type="NCBI Taxonomy" id="31246"/>
    <lineage>
        <taxon>Eukaryota</taxon>
        <taxon>Metazoa</taxon>
        <taxon>Spiralia</taxon>
        <taxon>Lophotrochozoa</taxon>
        <taxon>Platyhelminthes</taxon>
        <taxon>Trematoda</taxon>
        <taxon>Digenea</taxon>
        <taxon>Strigeidida</taxon>
        <taxon>Schistosomatoidea</taxon>
        <taxon>Schistosomatidae</taxon>
        <taxon>Schistosoma</taxon>
    </lineage>
</organism>
<evidence type="ECO:0000313" key="2">
    <source>
        <dbReference type="Proteomes" id="UP000269396"/>
    </source>
</evidence>
<dbReference type="AlphaFoldDB" id="A0A183NT19"/>
<keyword evidence="2" id="KW-1185">Reference proteome</keyword>
<accession>A0A183NT19</accession>
<gene>
    <name evidence="1" type="ORF">SMTD_LOCUS5255</name>
</gene>
<reference evidence="1 2" key="1">
    <citation type="submission" date="2018-11" db="EMBL/GenBank/DDBJ databases">
        <authorList>
            <consortium name="Pathogen Informatics"/>
        </authorList>
    </citation>
    <scope>NUCLEOTIDE SEQUENCE [LARGE SCALE GENOMIC DNA]</scope>
    <source>
        <strain>Denwood</strain>
        <strain evidence="2">Zambia</strain>
    </source>
</reference>
<protein>
    <submittedName>
        <fullName evidence="1">Uncharacterized protein</fullName>
    </submittedName>
</protein>
<dbReference type="STRING" id="31246.A0A183NT19"/>
<name>A0A183NT19_9TREM</name>
<evidence type="ECO:0000313" key="1">
    <source>
        <dbReference type="EMBL" id="VDP27819.1"/>
    </source>
</evidence>
<sequence length="418" mass="47449">MNTEIKKNSLIWHGFRSHSMFKALDLYPLGCGFEFHLIQLGQQGSVGENKNAILWTKDSSVINCNILEACLLLFQYCLQELQKSDTDDNNLDTVNKCSDNSSYRSLISYATDDTVKNIWLQCLDTGELLRNLLSSFNPSIKNQDPNCEICTDTHFLWDKSVDEIKPLGTVLLETYFSWIELYFKTHCMELEKDLEIMSVFKELFNNYLTPVLPILDTLMTNFFENHRLSTASHQISSTDNSKIVQSVANISTILVQLYRIPLNTGLSANLFGYNSTGRPFRGNMVCKWLKESCCANIITAQKSDMCSFVTLVTNILELINKCLLNTLLLDTKDSIHETNLLMWLLSPGELLKFFVGNWISFVDSLIDELLKRIDKILSLFEVASLDPSAGYHLSNLGDGKFVGKNTAFVGEYDIIHIV</sequence>